<evidence type="ECO:0000313" key="3">
    <source>
        <dbReference type="Proteomes" id="UP001497516"/>
    </source>
</evidence>
<protein>
    <recommendedName>
        <fullName evidence="1">hAT-like transposase RNase-H fold domain-containing protein</fullName>
    </recommendedName>
</protein>
<dbReference type="InterPro" id="IPR012337">
    <property type="entry name" value="RNaseH-like_sf"/>
</dbReference>
<accession>A0AAV2EIH1</accession>
<dbReference type="PANTHER" id="PTHR23272:SF161">
    <property type="entry name" value="ZINC FINGER BED DOMAIN-CONTAINING PROTEIN RICESLEEPER 1-LIKE"/>
    <property type="match status" value="1"/>
</dbReference>
<evidence type="ECO:0000259" key="1">
    <source>
        <dbReference type="Pfam" id="PF14372"/>
    </source>
</evidence>
<keyword evidence="3" id="KW-1185">Reference proteome</keyword>
<feature type="domain" description="hAT-like transposase RNase-H fold" evidence="1">
    <location>
        <begin position="137"/>
        <end position="243"/>
    </location>
</feature>
<dbReference type="Pfam" id="PF14372">
    <property type="entry name" value="hAT-like_RNase-H"/>
    <property type="match status" value="1"/>
</dbReference>
<dbReference type="InterPro" id="IPR025525">
    <property type="entry name" value="hAT-like_transposase_RNase-H"/>
</dbReference>
<evidence type="ECO:0000313" key="2">
    <source>
        <dbReference type="EMBL" id="CAL1385330.1"/>
    </source>
</evidence>
<dbReference type="GO" id="GO:0003677">
    <property type="term" value="F:DNA binding"/>
    <property type="evidence" value="ECO:0007669"/>
    <property type="project" value="InterPro"/>
</dbReference>
<proteinExistence type="predicted"/>
<dbReference type="SUPFAM" id="SSF53098">
    <property type="entry name" value="Ribonuclease H-like"/>
    <property type="match status" value="1"/>
</dbReference>
<sequence length="307" mass="35730">MCGGKFLHVRCVAHIMNLVVMDGLSEISVAIKRIREAVGFIRQSPARIQKFNNFVALDNTSKSGLCLDVPMRWNSTFLMLQSAVKYEHAFDLYRLSYKQFKNDLEAKSGIPDIHDWESARRMMKFLEQFYHFTLKVSGSQYITSNLFLPEVGNLYNLLKSWMVVNNEDYQLSFMATKMKQKYEKYWGDVDKMNKLLYIAAVLDPRRKLRFIGFALKWMYGDEKSASDLTSDVEEATYELYAHYENQVGEASSSSQTELDEDGGKMDLIAEYMKQLQKERGVVNKTELDRYLNEEVERSMDPKFDVLC</sequence>
<gene>
    <name evidence="2" type="ORF">LTRI10_LOCUS26478</name>
</gene>
<dbReference type="Proteomes" id="UP001497516">
    <property type="component" value="Chromosome 4"/>
</dbReference>
<organism evidence="2 3">
    <name type="scientific">Linum trigynum</name>
    <dbReference type="NCBI Taxonomy" id="586398"/>
    <lineage>
        <taxon>Eukaryota</taxon>
        <taxon>Viridiplantae</taxon>
        <taxon>Streptophyta</taxon>
        <taxon>Embryophyta</taxon>
        <taxon>Tracheophyta</taxon>
        <taxon>Spermatophyta</taxon>
        <taxon>Magnoliopsida</taxon>
        <taxon>eudicotyledons</taxon>
        <taxon>Gunneridae</taxon>
        <taxon>Pentapetalae</taxon>
        <taxon>rosids</taxon>
        <taxon>fabids</taxon>
        <taxon>Malpighiales</taxon>
        <taxon>Linaceae</taxon>
        <taxon>Linum</taxon>
    </lineage>
</organism>
<name>A0AAV2EIH1_9ROSI</name>
<dbReference type="PANTHER" id="PTHR23272">
    <property type="entry name" value="BED FINGER-RELATED"/>
    <property type="match status" value="1"/>
</dbReference>
<dbReference type="AlphaFoldDB" id="A0AAV2EIH1"/>
<dbReference type="EMBL" id="OZ034817">
    <property type="protein sequence ID" value="CAL1385330.1"/>
    <property type="molecule type" value="Genomic_DNA"/>
</dbReference>
<reference evidence="2 3" key="1">
    <citation type="submission" date="2024-04" db="EMBL/GenBank/DDBJ databases">
        <authorList>
            <person name="Fracassetti M."/>
        </authorList>
    </citation>
    <scope>NUCLEOTIDE SEQUENCE [LARGE SCALE GENOMIC DNA]</scope>
</reference>